<accession>A0ABM8GYB8</accession>
<organism evidence="2 3">
    <name type="scientific">Agromyces marinus</name>
    <dbReference type="NCBI Taxonomy" id="1389020"/>
    <lineage>
        <taxon>Bacteria</taxon>
        <taxon>Bacillati</taxon>
        <taxon>Actinomycetota</taxon>
        <taxon>Actinomycetes</taxon>
        <taxon>Micrococcales</taxon>
        <taxon>Microbacteriaceae</taxon>
        <taxon>Agromyces</taxon>
    </lineage>
</organism>
<dbReference type="EMBL" id="AP027734">
    <property type="protein sequence ID" value="BDZ53450.1"/>
    <property type="molecule type" value="Genomic_DNA"/>
</dbReference>
<evidence type="ECO:0000313" key="2">
    <source>
        <dbReference type="EMBL" id="BDZ53450.1"/>
    </source>
</evidence>
<gene>
    <name evidence="2" type="ORF">GCM10025870_05230</name>
</gene>
<sequence>MRTAVPEGESTFPAWCASTISTESKCRAAIAANAEPSTLPTEKFGTKITPRGDSSRRSLDSTSAMRSRDHPDVPTTTAAPAAIAASTIAGLADGCVTSKTTSAPASSSRLDDESSPACRSRSSASSMSRVAKRPIFPVAPATATVIVTGFTLPARRLASCSASATPP</sequence>
<feature type="region of interest" description="Disordered" evidence="1">
    <location>
        <begin position="98"/>
        <end position="131"/>
    </location>
</feature>
<feature type="region of interest" description="Disordered" evidence="1">
    <location>
        <begin position="32"/>
        <end position="79"/>
    </location>
</feature>
<reference evidence="3" key="1">
    <citation type="journal article" date="2019" name="Int. J. Syst. Evol. Microbiol.">
        <title>The Global Catalogue of Microorganisms (GCM) 10K type strain sequencing project: providing services to taxonomists for standard genome sequencing and annotation.</title>
        <authorList>
            <consortium name="The Broad Institute Genomics Platform"/>
            <consortium name="The Broad Institute Genome Sequencing Center for Infectious Disease"/>
            <person name="Wu L."/>
            <person name="Ma J."/>
        </authorList>
    </citation>
    <scope>NUCLEOTIDE SEQUENCE [LARGE SCALE GENOMIC DNA]</scope>
    <source>
        <strain evidence="3">NBRC 109019</strain>
    </source>
</reference>
<evidence type="ECO:0000313" key="3">
    <source>
        <dbReference type="Proteomes" id="UP001321477"/>
    </source>
</evidence>
<evidence type="ECO:0000256" key="1">
    <source>
        <dbReference type="SAM" id="MobiDB-lite"/>
    </source>
</evidence>
<feature type="compositionally biased region" description="Low complexity" evidence="1">
    <location>
        <begin position="115"/>
        <end position="129"/>
    </location>
</feature>
<keyword evidence="3" id="KW-1185">Reference proteome</keyword>
<proteinExistence type="predicted"/>
<name>A0ABM8GYB8_9MICO</name>
<protein>
    <submittedName>
        <fullName evidence="2">Uncharacterized protein</fullName>
    </submittedName>
</protein>
<feature type="compositionally biased region" description="Low complexity" evidence="1">
    <location>
        <begin position="98"/>
        <end position="108"/>
    </location>
</feature>
<dbReference type="Proteomes" id="UP001321477">
    <property type="component" value="Chromosome"/>
</dbReference>